<dbReference type="InterPro" id="IPR018714">
    <property type="entry name" value="DUF2237"/>
</dbReference>
<reference evidence="1" key="1">
    <citation type="submission" date="2018-05" db="EMBL/GenBank/DDBJ databases">
        <authorList>
            <person name="Lanie J.A."/>
            <person name="Ng W.-L."/>
            <person name="Kazmierczak K.M."/>
            <person name="Andrzejewski T.M."/>
            <person name="Davidsen T.M."/>
            <person name="Wayne K.J."/>
            <person name="Tettelin H."/>
            <person name="Glass J.I."/>
            <person name="Rusch D."/>
            <person name="Podicherti R."/>
            <person name="Tsui H.-C.T."/>
            <person name="Winkler M.E."/>
        </authorList>
    </citation>
    <scope>NUCLEOTIDE SEQUENCE</scope>
</reference>
<dbReference type="Gene3D" id="3.30.56.110">
    <property type="entry name" value="Protein of unknown function DUF2237"/>
    <property type="match status" value="1"/>
</dbReference>
<accession>A0A382P590</accession>
<dbReference type="PANTHER" id="PTHR37466">
    <property type="entry name" value="SLR1628 PROTEIN"/>
    <property type="match status" value="1"/>
</dbReference>
<gene>
    <name evidence="1" type="ORF">METZ01_LOCUS320629</name>
</gene>
<protein>
    <recommendedName>
        <fullName evidence="2">DUF2237 domain-containing protein</fullName>
    </recommendedName>
</protein>
<proteinExistence type="predicted"/>
<dbReference type="AlphaFoldDB" id="A0A382P590"/>
<dbReference type="PANTHER" id="PTHR37466:SF1">
    <property type="entry name" value="SLR1628 PROTEIN"/>
    <property type="match status" value="1"/>
</dbReference>
<evidence type="ECO:0008006" key="2">
    <source>
        <dbReference type="Google" id="ProtNLM"/>
    </source>
</evidence>
<organism evidence="1">
    <name type="scientific">marine metagenome</name>
    <dbReference type="NCBI Taxonomy" id="408172"/>
    <lineage>
        <taxon>unclassified sequences</taxon>
        <taxon>metagenomes</taxon>
        <taxon>ecological metagenomes</taxon>
    </lineage>
</organism>
<sequence>MSDDFQKNVLGEKLEDCSHQPLTGWFRDGCCNTDAADAGLHTVCAKVNMKFLEFLKETGNDLITPTPDFDFPGLKDNDSWCVCAASYAQAIEAGLACQIYLRKTNEKTLELIPLKILKKYAIDLY</sequence>
<dbReference type="Pfam" id="PF09996">
    <property type="entry name" value="DUF2237"/>
    <property type="match status" value="1"/>
</dbReference>
<evidence type="ECO:0000313" key="1">
    <source>
        <dbReference type="EMBL" id="SVC67775.1"/>
    </source>
</evidence>
<name>A0A382P590_9ZZZZ</name>
<dbReference type="EMBL" id="UINC01104546">
    <property type="protein sequence ID" value="SVC67775.1"/>
    <property type="molecule type" value="Genomic_DNA"/>
</dbReference>